<evidence type="ECO:0000313" key="3">
    <source>
        <dbReference type="Proteomes" id="UP000247810"/>
    </source>
</evidence>
<dbReference type="Proteomes" id="UP000247810">
    <property type="component" value="Unassembled WGS sequence"/>
</dbReference>
<sequence>MCPSIRTDSIVTAGQFEHYPDHMYCRTQASGPETMPPSTRRPTTKLTKQPTKQPTPPEENFDSPVSKGMNRPSETRPATEPYRAILSDQTLRYPLFASFDVPANGIHLCQPNDLYGLSQSDH</sequence>
<evidence type="ECO:0000256" key="1">
    <source>
        <dbReference type="SAM" id="MobiDB-lite"/>
    </source>
</evidence>
<gene>
    <name evidence="2" type="ORF">BO71DRAFT_26231</name>
</gene>
<dbReference type="AlphaFoldDB" id="A0A319D4T0"/>
<organism evidence="2 3">
    <name type="scientific">Aspergillus ellipticus CBS 707.79</name>
    <dbReference type="NCBI Taxonomy" id="1448320"/>
    <lineage>
        <taxon>Eukaryota</taxon>
        <taxon>Fungi</taxon>
        <taxon>Dikarya</taxon>
        <taxon>Ascomycota</taxon>
        <taxon>Pezizomycotina</taxon>
        <taxon>Eurotiomycetes</taxon>
        <taxon>Eurotiomycetidae</taxon>
        <taxon>Eurotiales</taxon>
        <taxon>Aspergillaceae</taxon>
        <taxon>Aspergillus</taxon>
        <taxon>Aspergillus subgen. Circumdati</taxon>
    </lineage>
</organism>
<feature type="compositionally biased region" description="Low complexity" evidence="1">
    <location>
        <begin position="40"/>
        <end position="52"/>
    </location>
</feature>
<dbReference type="VEuPathDB" id="FungiDB:BO71DRAFT_26231"/>
<evidence type="ECO:0000313" key="2">
    <source>
        <dbReference type="EMBL" id="PYH92426.1"/>
    </source>
</evidence>
<keyword evidence="3" id="KW-1185">Reference proteome</keyword>
<feature type="region of interest" description="Disordered" evidence="1">
    <location>
        <begin position="24"/>
        <end position="81"/>
    </location>
</feature>
<proteinExistence type="predicted"/>
<reference evidence="2 3" key="1">
    <citation type="submission" date="2018-02" db="EMBL/GenBank/DDBJ databases">
        <title>The genomes of Aspergillus section Nigri reveals drivers in fungal speciation.</title>
        <authorList>
            <consortium name="DOE Joint Genome Institute"/>
            <person name="Vesth T.C."/>
            <person name="Nybo J."/>
            <person name="Theobald S."/>
            <person name="Brandl J."/>
            <person name="Frisvad J.C."/>
            <person name="Nielsen K.F."/>
            <person name="Lyhne E.K."/>
            <person name="Kogle M.E."/>
            <person name="Kuo A."/>
            <person name="Riley R."/>
            <person name="Clum A."/>
            <person name="Nolan M."/>
            <person name="Lipzen A."/>
            <person name="Salamov A."/>
            <person name="Henrissat B."/>
            <person name="Wiebenga A."/>
            <person name="De vries R.P."/>
            <person name="Grigoriev I.V."/>
            <person name="Mortensen U.H."/>
            <person name="Andersen M.R."/>
            <person name="Baker S.E."/>
        </authorList>
    </citation>
    <scope>NUCLEOTIDE SEQUENCE [LARGE SCALE GENOMIC DNA]</scope>
    <source>
        <strain evidence="2 3">CBS 707.79</strain>
    </source>
</reference>
<dbReference type="EMBL" id="KZ825917">
    <property type="protein sequence ID" value="PYH92426.1"/>
    <property type="molecule type" value="Genomic_DNA"/>
</dbReference>
<name>A0A319D4T0_9EURO</name>
<accession>A0A319D4T0</accession>
<protein>
    <submittedName>
        <fullName evidence="2">Uncharacterized protein</fullName>
    </submittedName>
</protein>